<name>A0A9X2UB50_9BACT</name>
<proteinExistence type="predicted"/>
<accession>A0A9X2UB50</accession>
<dbReference type="Proteomes" id="UP001155010">
    <property type="component" value="Unassembled WGS sequence"/>
</dbReference>
<dbReference type="EMBL" id="JANUBB010000016">
    <property type="protein sequence ID" value="MCS3953084.1"/>
    <property type="molecule type" value="Genomic_DNA"/>
</dbReference>
<evidence type="ECO:0000313" key="1">
    <source>
        <dbReference type="EMBL" id="MCS3953084.1"/>
    </source>
</evidence>
<gene>
    <name evidence="1" type="ORF">GGP83_003059</name>
</gene>
<evidence type="ECO:0000313" key="2">
    <source>
        <dbReference type="Proteomes" id="UP001155010"/>
    </source>
</evidence>
<comment type="caution">
    <text evidence="1">The sequence shown here is derived from an EMBL/GenBank/DDBJ whole genome shotgun (WGS) entry which is preliminary data.</text>
</comment>
<sequence length="55" mass="6124">MKEDRSEEERPGLALAYPSVMAMQSHAPSFSIFGASGSFFRVRQRSKFAATRAVE</sequence>
<dbReference type="RefSeq" id="WP_208425611.1">
    <property type="nucleotide sequence ID" value="NZ_JANTZF010000015.1"/>
</dbReference>
<dbReference type="AlphaFoldDB" id="A0A9X2UB50"/>
<reference evidence="1" key="1">
    <citation type="submission" date="2022-08" db="EMBL/GenBank/DDBJ databases">
        <title>Genomic Encyclopedia of Type Strains, Phase V (KMG-V): Genome sequencing to study the core and pangenomes of soil and plant-associated prokaryotes.</title>
        <authorList>
            <person name="Whitman W."/>
        </authorList>
    </citation>
    <scope>NUCLEOTIDE SEQUENCE</scope>
    <source>
        <strain evidence="1">SP2017</strain>
    </source>
</reference>
<protein>
    <submittedName>
        <fullName evidence="1">Uncharacterized protein</fullName>
    </submittedName>
</protein>
<organism evidence="1 2">
    <name type="scientific">Salinibacter ruber</name>
    <dbReference type="NCBI Taxonomy" id="146919"/>
    <lineage>
        <taxon>Bacteria</taxon>
        <taxon>Pseudomonadati</taxon>
        <taxon>Rhodothermota</taxon>
        <taxon>Rhodothermia</taxon>
        <taxon>Rhodothermales</taxon>
        <taxon>Salinibacteraceae</taxon>
        <taxon>Salinibacter</taxon>
    </lineage>
</organism>